<keyword evidence="8" id="KW-1185">Reference proteome</keyword>
<dbReference type="Proteomes" id="UP000092651">
    <property type="component" value="Unassembled WGS sequence"/>
</dbReference>
<name>A0A1B8ZAK3_9FLAO</name>
<evidence type="ECO:0000313" key="7">
    <source>
        <dbReference type="EMBL" id="OCA68537.1"/>
    </source>
</evidence>
<feature type="transmembrane region" description="Helical" evidence="6">
    <location>
        <begin position="216"/>
        <end position="241"/>
    </location>
</feature>
<dbReference type="GO" id="GO:0005886">
    <property type="term" value="C:plasma membrane"/>
    <property type="evidence" value="ECO:0007669"/>
    <property type="project" value="UniProtKB-SubCell"/>
</dbReference>
<evidence type="ECO:0000256" key="3">
    <source>
        <dbReference type="ARBA" id="ARBA00022692"/>
    </source>
</evidence>
<dbReference type="OrthoDB" id="1186186at2"/>
<evidence type="ECO:0000256" key="2">
    <source>
        <dbReference type="ARBA" id="ARBA00022475"/>
    </source>
</evidence>
<feature type="transmembrane region" description="Helical" evidence="6">
    <location>
        <begin position="96"/>
        <end position="114"/>
    </location>
</feature>
<keyword evidence="2" id="KW-1003">Cell membrane</keyword>
<feature type="transmembrane region" description="Helical" evidence="6">
    <location>
        <begin position="120"/>
        <end position="140"/>
    </location>
</feature>
<feature type="transmembrane region" description="Helical" evidence="6">
    <location>
        <begin position="253"/>
        <end position="275"/>
    </location>
</feature>
<feature type="transmembrane region" description="Helical" evidence="6">
    <location>
        <begin position="296"/>
        <end position="316"/>
    </location>
</feature>
<evidence type="ECO:0000256" key="6">
    <source>
        <dbReference type="SAM" id="Phobius"/>
    </source>
</evidence>
<feature type="transmembrane region" description="Helical" evidence="6">
    <location>
        <begin position="361"/>
        <end position="380"/>
    </location>
</feature>
<dbReference type="AlphaFoldDB" id="A0A1B8ZAK3"/>
<feature type="transmembrane region" description="Helical" evidence="6">
    <location>
        <begin position="386"/>
        <end position="411"/>
    </location>
</feature>
<reference evidence="7 8" key="1">
    <citation type="submission" date="2016-07" db="EMBL/GenBank/DDBJ databases">
        <authorList>
            <person name="Jeong J.-J."/>
            <person name="Kim D.W."/>
            <person name="Sang M.K."/>
            <person name="Choi I.-G."/>
            <person name="Kim K.D."/>
        </authorList>
    </citation>
    <scope>NUCLEOTIDE SEQUENCE [LARGE SCALE GENOMIC DNA]</scope>
    <source>
        <strain evidence="7 8">UTM-3</strain>
    </source>
</reference>
<comment type="caution">
    <text evidence="7">The sequence shown here is derived from an EMBL/GenBank/DDBJ whole genome shotgun (WGS) entry which is preliminary data.</text>
</comment>
<protein>
    <recommendedName>
        <fullName evidence="9">Polysaccharide biosynthesis protein</fullName>
    </recommendedName>
</protein>
<feature type="transmembrane region" description="Helical" evidence="6">
    <location>
        <begin position="20"/>
        <end position="40"/>
    </location>
</feature>
<evidence type="ECO:0000313" key="8">
    <source>
        <dbReference type="Proteomes" id="UP000092651"/>
    </source>
</evidence>
<keyword evidence="3 6" id="KW-0812">Transmembrane</keyword>
<feature type="transmembrane region" description="Helical" evidence="6">
    <location>
        <begin position="177"/>
        <end position="195"/>
    </location>
</feature>
<dbReference type="PANTHER" id="PTHR30250">
    <property type="entry name" value="PST FAMILY PREDICTED COLANIC ACID TRANSPORTER"/>
    <property type="match status" value="1"/>
</dbReference>
<dbReference type="InterPro" id="IPR050833">
    <property type="entry name" value="Poly_Biosynth_Transport"/>
</dbReference>
<comment type="subcellular location">
    <subcellularLocation>
        <location evidence="1">Cell membrane</location>
        <topology evidence="1">Multi-pass membrane protein</topology>
    </subcellularLocation>
</comment>
<evidence type="ECO:0008006" key="9">
    <source>
        <dbReference type="Google" id="ProtNLM"/>
    </source>
</evidence>
<accession>A0A1B8ZAK3</accession>
<evidence type="ECO:0000256" key="1">
    <source>
        <dbReference type="ARBA" id="ARBA00004651"/>
    </source>
</evidence>
<dbReference type="Pfam" id="PF01943">
    <property type="entry name" value="Polysacc_synt"/>
    <property type="match status" value="1"/>
</dbReference>
<proteinExistence type="predicted"/>
<feature type="transmembrane region" description="Helical" evidence="6">
    <location>
        <begin position="152"/>
        <end position="171"/>
    </location>
</feature>
<evidence type="ECO:0000256" key="4">
    <source>
        <dbReference type="ARBA" id="ARBA00022989"/>
    </source>
</evidence>
<feature type="transmembrane region" description="Helical" evidence="6">
    <location>
        <begin position="46"/>
        <end position="65"/>
    </location>
</feature>
<dbReference type="PANTHER" id="PTHR30250:SF11">
    <property type="entry name" value="O-ANTIGEN TRANSPORTER-RELATED"/>
    <property type="match status" value="1"/>
</dbReference>
<keyword evidence="4 6" id="KW-1133">Transmembrane helix</keyword>
<gene>
    <name evidence="7" type="ORF">BBI01_19055</name>
</gene>
<sequence length="415" mass="47498">MKSLKDFISAFFANKGQHVFLSLLITKICAFSGSLFMIRILPEKDFGLLSIVASVFAIFAPFSGFGSPQSLIRFGSLSSSEEEKEQLSSYLFRKGFLYQVILSIIFFLLAFVYVSHYHHIFYIFFFFTVRLIGFYFLTHIQADRRMFLKNKEFAMVNNVVNISGLVMMIVFSMLWGLYGYLIANAISPFLSLFWFKKSSWKAVNFSLKFTKKEIWSFALHASVTALLSDAFFSADILLLNYFKNESVVANYKVALLIPANITFLALSFMQSDYPVIAKNYRNRSFLTNYIINYYKIFIPISLVILISGSLLNTFIIKVFFGKQYIDNAFAFTLLLGVFCGSMLLRNLYGNMLSAVGLMKRNTFYSILSLILLAIFSYVWVPQYGVVGMAVSLGTALTLVGFLMMFSFFTYLRKLK</sequence>
<dbReference type="InterPro" id="IPR002797">
    <property type="entry name" value="Polysacc_synth"/>
</dbReference>
<feature type="transmembrane region" description="Helical" evidence="6">
    <location>
        <begin position="328"/>
        <end position="349"/>
    </location>
</feature>
<dbReference type="RefSeq" id="WP_065396407.1">
    <property type="nucleotide sequence ID" value="NZ_MAYH01000049.1"/>
</dbReference>
<dbReference type="EMBL" id="MAYH01000049">
    <property type="protein sequence ID" value="OCA68537.1"/>
    <property type="molecule type" value="Genomic_DNA"/>
</dbReference>
<organism evidence="7 8">
    <name type="scientific">Chryseobacterium artocarpi</name>
    <dbReference type="NCBI Taxonomy" id="1414727"/>
    <lineage>
        <taxon>Bacteria</taxon>
        <taxon>Pseudomonadati</taxon>
        <taxon>Bacteroidota</taxon>
        <taxon>Flavobacteriia</taxon>
        <taxon>Flavobacteriales</taxon>
        <taxon>Weeksellaceae</taxon>
        <taxon>Chryseobacterium group</taxon>
        <taxon>Chryseobacterium</taxon>
    </lineage>
</organism>
<evidence type="ECO:0000256" key="5">
    <source>
        <dbReference type="ARBA" id="ARBA00023136"/>
    </source>
</evidence>
<keyword evidence="5 6" id="KW-0472">Membrane</keyword>